<feature type="region of interest" description="Disordered" evidence="1">
    <location>
        <begin position="215"/>
        <end position="239"/>
    </location>
</feature>
<evidence type="ECO:0000313" key="2">
    <source>
        <dbReference type="EMBL" id="USD19777.1"/>
    </source>
</evidence>
<name>A0ABY4V677_9GAMM</name>
<dbReference type="Proteomes" id="UP001055658">
    <property type="component" value="Chromosome"/>
</dbReference>
<evidence type="ECO:0000256" key="1">
    <source>
        <dbReference type="SAM" id="MobiDB-lite"/>
    </source>
</evidence>
<sequence>MARNLKTGWVTLATSGSVVDGSDDGRYIKKEWLEDMAETYNTKVFTAKLWPEHRRYYSGGTVLALKVEPATEPELKGEIQLFGIISPDDWLVSANRSGEYTFPSIEVGKNYRGTDKFYLRGLGVTDSPASAGIQELNFSSKDGDQSACVFGGHQFNLSENLEKDNTLYNRIFGRKDSKSPEQDSEAMKDDQFSQLLGAINSQGETMKELAKNFSASGAAGDNQTDSEETGSDGEEKGTVSVKEFNTLQSQFNKLDKEFKAAINTEKPGTRTPEGTGGTEEEII</sequence>
<proteinExistence type="predicted"/>
<dbReference type="InterPro" id="IPR009228">
    <property type="entry name" value="Capsid_scaffold_GpO"/>
</dbReference>
<dbReference type="EMBL" id="CP092418">
    <property type="protein sequence ID" value="USD19777.1"/>
    <property type="molecule type" value="Genomic_DNA"/>
</dbReference>
<dbReference type="Pfam" id="PF05929">
    <property type="entry name" value="Phage_GPO"/>
    <property type="match status" value="1"/>
</dbReference>
<gene>
    <name evidence="2" type="ORF">MJO52_11855</name>
</gene>
<organism evidence="2 3">
    <name type="scientific">Microbulbifer variabilis</name>
    <dbReference type="NCBI Taxonomy" id="266805"/>
    <lineage>
        <taxon>Bacteria</taxon>
        <taxon>Pseudomonadati</taxon>
        <taxon>Pseudomonadota</taxon>
        <taxon>Gammaproteobacteria</taxon>
        <taxon>Cellvibrionales</taxon>
        <taxon>Microbulbiferaceae</taxon>
        <taxon>Microbulbifer</taxon>
    </lineage>
</organism>
<feature type="compositionally biased region" description="Low complexity" evidence="1">
    <location>
        <begin position="264"/>
        <end position="273"/>
    </location>
</feature>
<keyword evidence="3" id="KW-1185">Reference proteome</keyword>
<protein>
    <submittedName>
        <fullName evidence="2">GPO family capsid scaffolding protein</fullName>
    </submittedName>
</protein>
<accession>A0ABY4V677</accession>
<dbReference type="RefSeq" id="WP_252081871.1">
    <property type="nucleotide sequence ID" value="NZ_CP092418.1"/>
</dbReference>
<evidence type="ECO:0000313" key="3">
    <source>
        <dbReference type="Proteomes" id="UP001055658"/>
    </source>
</evidence>
<feature type="region of interest" description="Disordered" evidence="1">
    <location>
        <begin position="261"/>
        <end position="283"/>
    </location>
</feature>
<reference evidence="2" key="1">
    <citation type="submission" date="2022-02" db="EMBL/GenBank/DDBJ databases">
        <title>Coral-associated bacteria.</title>
        <authorList>
            <person name="Tang K."/>
            <person name="Wang X."/>
        </authorList>
    </citation>
    <scope>NUCLEOTIDE SEQUENCE</scope>
    <source>
        <strain evidence="2">SCSIO 43006</strain>
    </source>
</reference>